<dbReference type="InterPro" id="IPR036652">
    <property type="entry name" value="YjeF_N_dom_sf"/>
</dbReference>
<keyword evidence="4" id="KW-1185">Reference proteome</keyword>
<evidence type="ECO:0000313" key="4">
    <source>
        <dbReference type="Proteomes" id="UP000215902"/>
    </source>
</evidence>
<dbReference type="PANTHER" id="PTHR13612">
    <property type="entry name" value="ENHANCER OF MRNA-DECAPPING PROTEIN 3"/>
    <property type="match status" value="1"/>
</dbReference>
<feature type="domain" description="Lsm14-like N-terminal" evidence="2">
    <location>
        <begin position="1"/>
        <end position="79"/>
    </location>
</feature>
<evidence type="ECO:0000259" key="2">
    <source>
        <dbReference type="SMART" id="SM01271"/>
    </source>
</evidence>
<dbReference type="GO" id="GO:0003729">
    <property type="term" value="F:mRNA binding"/>
    <property type="evidence" value="ECO:0007669"/>
    <property type="project" value="TreeGrafter"/>
</dbReference>
<dbReference type="GO" id="GO:0031087">
    <property type="term" value="P:deadenylation-independent decapping of nuclear-transcribed mRNA"/>
    <property type="evidence" value="ECO:0007669"/>
    <property type="project" value="TreeGrafter"/>
</dbReference>
<dbReference type="Gene3D" id="2.30.30.100">
    <property type="match status" value="1"/>
</dbReference>
<dbReference type="InterPro" id="IPR025609">
    <property type="entry name" value="Lsm14-like_N"/>
</dbReference>
<comment type="caution">
    <text evidence="3">The sequence shown here is derived from an EMBL/GenBank/DDBJ whole genome shotgun (WGS) entry which is preliminary data.</text>
</comment>
<accession>A0A267E212</accession>
<dbReference type="SMART" id="SM01271">
    <property type="entry name" value="LSM14"/>
    <property type="match status" value="1"/>
</dbReference>
<dbReference type="InterPro" id="IPR004443">
    <property type="entry name" value="YjeF_N_dom"/>
</dbReference>
<dbReference type="AlphaFoldDB" id="A0A267E212"/>
<dbReference type="GO" id="GO:0000932">
    <property type="term" value="C:P-body"/>
    <property type="evidence" value="ECO:0007669"/>
    <property type="project" value="TreeGrafter"/>
</dbReference>
<sequence length="514" mass="54631">MSSFVGAKLQLDCGPSVGTFVGTIVDVSDEKLTLKNALRNGLPSDTGLVTLHRSSIVSITMLRSPGEQASDSTVSTASTTLQQVKDKENKIDHRVIEASLQEKTQQQQQQQQARREAARERLMSIPNATPVYICQNSPICPGKGGGGSGGNGQNGRHKGSEASKPKGINSSGDLTTSNGRSNKDRNLPVSPTGRRQVNSGGNPATHQHVRARSELVTNYISCVNNSIGATNNTTSSSSPTMPNGIAVDQSGSTVWFLANGDSDLRVPAVSDHFLETVLLAAEKLGLSMARMAECCGRSVADFLINQIASPYPLYQQTRQLNQLSLQSQQQHRQNLQFAVIIGGGRRGQFGLAAARHLASRGASVCAYITATDPVDRDQLGQEIRLYRSTGCPLVEHSRDLPWILDCVLLASDQVDSPAHPLAQWFRACRAPLACLAPPAGNPACLSPRYNIHCCLPIAPSTTTAASSTSSKLGANYLCDLGVTRDAFQAAGLRGFAPGGLFNLGSVVHLVPSLK</sequence>
<proteinExistence type="predicted"/>
<feature type="region of interest" description="Disordered" evidence="1">
    <location>
        <begin position="144"/>
        <end position="208"/>
    </location>
</feature>
<feature type="compositionally biased region" description="Low complexity" evidence="1">
    <location>
        <begin position="69"/>
        <end position="80"/>
    </location>
</feature>
<protein>
    <recommendedName>
        <fullName evidence="2">Lsm14-like N-terminal domain-containing protein</fullName>
    </recommendedName>
</protein>
<dbReference type="EMBL" id="NIVC01002734">
    <property type="protein sequence ID" value="PAA55580.1"/>
    <property type="molecule type" value="Genomic_DNA"/>
</dbReference>
<dbReference type="Gene3D" id="3.40.50.10260">
    <property type="entry name" value="YjeF N-terminal domain"/>
    <property type="match status" value="1"/>
</dbReference>
<name>A0A267E212_9PLAT</name>
<dbReference type="PANTHER" id="PTHR13612:SF0">
    <property type="entry name" value="ENHANCER OF MRNA-DECAPPING PROTEIN 3"/>
    <property type="match status" value="1"/>
</dbReference>
<reference evidence="3 4" key="1">
    <citation type="submission" date="2017-06" db="EMBL/GenBank/DDBJ databases">
        <title>A platform for efficient transgenesis in Macrostomum lignano, a flatworm model organism for stem cell research.</title>
        <authorList>
            <person name="Berezikov E."/>
        </authorList>
    </citation>
    <scope>NUCLEOTIDE SEQUENCE [LARGE SCALE GENOMIC DNA]</scope>
    <source>
        <strain evidence="3">DV1</strain>
        <tissue evidence="3">Whole organism</tissue>
    </source>
</reference>
<evidence type="ECO:0000256" key="1">
    <source>
        <dbReference type="SAM" id="MobiDB-lite"/>
    </source>
</evidence>
<dbReference type="Pfam" id="PF03853">
    <property type="entry name" value="YjeF_N"/>
    <property type="match status" value="1"/>
</dbReference>
<feature type="compositionally biased region" description="Polar residues" evidence="1">
    <location>
        <begin position="193"/>
        <end position="205"/>
    </location>
</feature>
<feature type="region of interest" description="Disordered" evidence="1">
    <location>
        <begin position="67"/>
        <end position="88"/>
    </location>
</feature>
<organism evidence="3 4">
    <name type="scientific">Macrostomum lignano</name>
    <dbReference type="NCBI Taxonomy" id="282301"/>
    <lineage>
        <taxon>Eukaryota</taxon>
        <taxon>Metazoa</taxon>
        <taxon>Spiralia</taxon>
        <taxon>Lophotrochozoa</taxon>
        <taxon>Platyhelminthes</taxon>
        <taxon>Rhabditophora</taxon>
        <taxon>Macrostomorpha</taxon>
        <taxon>Macrostomida</taxon>
        <taxon>Macrostomidae</taxon>
        <taxon>Macrostomum</taxon>
    </lineage>
</organism>
<feature type="region of interest" description="Disordered" evidence="1">
    <location>
        <begin position="100"/>
        <end position="119"/>
    </location>
</feature>
<evidence type="ECO:0000313" key="3">
    <source>
        <dbReference type="EMBL" id="PAA55580.1"/>
    </source>
</evidence>
<dbReference type="OrthoDB" id="10030313at2759"/>
<dbReference type="STRING" id="282301.A0A267E212"/>
<dbReference type="GO" id="GO:0033962">
    <property type="term" value="P:P-body assembly"/>
    <property type="evidence" value="ECO:0007669"/>
    <property type="project" value="TreeGrafter"/>
</dbReference>
<feature type="compositionally biased region" description="Polar residues" evidence="1">
    <location>
        <begin position="168"/>
        <end position="180"/>
    </location>
</feature>
<feature type="compositionally biased region" description="Gly residues" evidence="1">
    <location>
        <begin position="144"/>
        <end position="153"/>
    </location>
</feature>
<dbReference type="Proteomes" id="UP000215902">
    <property type="component" value="Unassembled WGS sequence"/>
</dbReference>
<dbReference type="SUPFAM" id="SSF64153">
    <property type="entry name" value="YjeF N-terminal domain-like"/>
    <property type="match status" value="1"/>
</dbReference>
<gene>
    <name evidence="3" type="ORF">BOX15_Mlig024935g6</name>
</gene>